<accession>F4GIE9</accession>
<reference evidence="28 29" key="2">
    <citation type="journal article" date="2012" name="Stand. Genomic Sci.">
        <title>Complete genome sequence of the termite hindgut bacterium Spirochaeta coccoides type strain (SPN1(T)), reclassification in the genus Sphaerochaeta as Sphaerochaeta coccoides comb. nov. and emendations of the family Spirochaetaceae and the genus Sphaerochaeta.</title>
        <authorList>
            <person name="Abt B."/>
            <person name="Han C."/>
            <person name="Scheuner C."/>
            <person name="Lu M."/>
            <person name="Lapidus A."/>
            <person name="Nolan M."/>
            <person name="Lucas S."/>
            <person name="Hammon N."/>
            <person name="Deshpande S."/>
            <person name="Cheng J.F."/>
            <person name="Tapia R."/>
            <person name="Goodwin L.A."/>
            <person name="Pitluck S."/>
            <person name="Liolios K."/>
            <person name="Pagani I."/>
            <person name="Ivanova N."/>
            <person name="Mavromatis K."/>
            <person name="Mikhailova N."/>
            <person name="Huntemann M."/>
            <person name="Pati A."/>
            <person name="Chen A."/>
            <person name="Palaniappan K."/>
            <person name="Land M."/>
            <person name="Hauser L."/>
            <person name="Brambilla E.M."/>
            <person name="Rohde M."/>
            <person name="Spring S."/>
            <person name="Gronow S."/>
            <person name="Goker M."/>
            <person name="Woyke T."/>
            <person name="Bristow J."/>
            <person name="Eisen J.A."/>
            <person name="Markowitz V."/>
            <person name="Hugenholtz P."/>
            <person name="Kyrpides N.C."/>
            <person name="Klenk H.P."/>
            <person name="Detter J.C."/>
        </authorList>
    </citation>
    <scope>NUCLEOTIDE SEQUENCE [LARGE SCALE GENOMIC DNA]</scope>
    <source>
        <strain evidence="29">ATCC BAA-1237 / DSM 17374 / SPN1</strain>
    </source>
</reference>
<dbReference type="GO" id="GO:0004412">
    <property type="term" value="F:homoserine dehydrogenase activity"/>
    <property type="evidence" value="ECO:0007669"/>
    <property type="project" value="UniProtKB-EC"/>
</dbReference>
<keyword evidence="19" id="KW-0915">Sodium</keyword>
<dbReference type="CDD" id="cd04921">
    <property type="entry name" value="ACT_AKi-HSDH-ThrA-like_1"/>
    <property type="match status" value="1"/>
</dbReference>
<dbReference type="SUPFAM" id="SSF51735">
    <property type="entry name" value="NAD(P)-binding Rossmann-fold domains"/>
    <property type="match status" value="1"/>
</dbReference>
<dbReference type="FunFam" id="3.30.360.10:FF:000006">
    <property type="entry name" value="Bifunctional aspartokinase/homoserine dehydrogenase"/>
    <property type="match status" value="1"/>
</dbReference>
<dbReference type="Proteomes" id="UP000007939">
    <property type="component" value="Chromosome"/>
</dbReference>
<evidence type="ECO:0000256" key="5">
    <source>
        <dbReference type="ARBA" id="ARBA00005062"/>
    </source>
</evidence>
<evidence type="ECO:0000256" key="20">
    <source>
        <dbReference type="ARBA" id="ARBA00023154"/>
    </source>
</evidence>
<evidence type="ECO:0000256" key="12">
    <source>
        <dbReference type="ARBA" id="ARBA00022723"/>
    </source>
</evidence>
<evidence type="ECO:0000256" key="14">
    <source>
        <dbReference type="ARBA" id="ARBA00022777"/>
    </source>
</evidence>
<dbReference type="EC" id="1.1.1.3" evidence="28"/>
<dbReference type="UniPathway" id="UPA00051">
    <property type="reaction ID" value="UER00462"/>
</dbReference>
<comment type="function">
    <text evidence="23">Bifunctional aspartate kinase and homoserine dehydrogenase that catalyzes the first and the third steps toward the synthesis of lysine, methionine and threonine from aspartate.</text>
</comment>
<keyword evidence="10 28" id="KW-0808">Transferase</keyword>
<keyword evidence="12" id="KW-0479">Metal-binding</keyword>
<comment type="similarity">
    <text evidence="8">In the N-terminal section; belongs to the aspartokinase family.</text>
</comment>
<dbReference type="HOGENOM" id="CLU_009116_7_1_12"/>
<keyword evidence="20" id="KW-0457">Lysine biosynthesis</keyword>
<dbReference type="eggNOG" id="COG0527">
    <property type="taxonomic scope" value="Bacteria"/>
</dbReference>
<evidence type="ECO:0000256" key="24">
    <source>
        <dbReference type="ARBA" id="ARBA00048561"/>
    </source>
</evidence>
<dbReference type="InterPro" id="IPR036291">
    <property type="entry name" value="NAD(P)-bd_dom_sf"/>
</dbReference>
<dbReference type="GO" id="GO:0009088">
    <property type="term" value="P:threonine biosynthetic process"/>
    <property type="evidence" value="ECO:0007669"/>
    <property type="project" value="UniProtKB-UniPathway"/>
</dbReference>
<comment type="catalytic activity">
    <reaction evidence="25">
        <text>L-homoserine + NADP(+) = L-aspartate 4-semialdehyde + NADPH + H(+)</text>
        <dbReference type="Rhea" id="RHEA:15761"/>
        <dbReference type="ChEBI" id="CHEBI:15378"/>
        <dbReference type="ChEBI" id="CHEBI:57476"/>
        <dbReference type="ChEBI" id="CHEBI:57783"/>
        <dbReference type="ChEBI" id="CHEBI:58349"/>
        <dbReference type="ChEBI" id="CHEBI:537519"/>
        <dbReference type="EC" id="1.1.1.3"/>
    </reaction>
    <physiologicalReaction direction="right-to-left" evidence="25">
        <dbReference type="Rhea" id="RHEA:15763"/>
    </physiologicalReaction>
</comment>
<evidence type="ECO:0000313" key="28">
    <source>
        <dbReference type="EMBL" id="AEC01657.1"/>
    </source>
</evidence>
<evidence type="ECO:0000256" key="22">
    <source>
        <dbReference type="ARBA" id="ARBA00023268"/>
    </source>
</evidence>
<keyword evidence="21" id="KW-0486">Methionine biosynthesis</keyword>
<evidence type="ECO:0000256" key="26">
    <source>
        <dbReference type="ARBA" id="ARBA00049031"/>
    </source>
</evidence>
<protein>
    <submittedName>
        <fullName evidence="28">Aspartate kinase., Homoserine dehydrogenase</fullName>
        <ecNumber evidence="28">1.1.1.3</ecNumber>
        <ecNumber evidence="28">2.7.2.4</ecNumber>
    </submittedName>
</protein>
<evidence type="ECO:0000256" key="23">
    <source>
        <dbReference type="ARBA" id="ARBA00044938"/>
    </source>
</evidence>
<evidence type="ECO:0000256" key="6">
    <source>
        <dbReference type="ARBA" id="ARBA00005139"/>
    </source>
</evidence>
<dbReference type="InterPro" id="IPR005106">
    <property type="entry name" value="Asp/hSer_DH_NAD-bd"/>
</dbReference>
<comment type="pathway">
    <text evidence="3">Amino-acid biosynthesis; L-methionine biosynthesis via de novo pathway; L-homoserine from L-aspartate: step 1/3.</text>
</comment>
<evidence type="ECO:0000256" key="21">
    <source>
        <dbReference type="ARBA" id="ARBA00023167"/>
    </source>
</evidence>
<dbReference type="PANTHER" id="PTHR43070">
    <property type="match status" value="1"/>
</dbReference>
<dbReference type="InterPro" id="IPR045865">
    <property type="entry name" value="ACT-like_dom_sf"/>
</dbReference>
<dbReference type="GO" id="GO:0005524">
    <property type="term" value="F:ATP binding"/>
    <property type="evidence" value="ECO:0007669"/>
    <property type="project" value="UniProtKB-KW"/>
</dbReference>
<dbReference type="CDD" id="cd04922">
    <property type="entry name" value="ACT_AKi-HSDH-ThrA_2"/>
    <property type="match status" value="1"/>
</dbReference>
<evidence type="ECO:0000256" key="25">
    <source>
        <dbReference type="ARBA" id="ARBA00048841"/>
    </source>
</evidence>
<dbReference type="Gene3D" id="3.40.1160.10">
    <property type="entry name" value="Acetylglutamate kinase-like"/>
    <property type="match status" value="1"/>
</dbReference>
<dbReference type="InterPro" id="IPR001048">
    <property type="entry name" value="Asp/Glu/Uridylate_kinase"/>
</dbReference>
<dbReference type="Gene3D" id="3.30.2130.10">
    <property type="entry name" value="VC0802-like"/>
    <property type="match status" value="1"/>
</dbReference>
<feature type="domain" description="ACT" evidence="27">
    <location>
        <begin position="391"/>
        <end position="465"/>
    </location>
</feature>
<dbReference type="Pfam" id="PF00742">
    <property type="entry name" value="Homoserine_dh"/>
    <property type="match status" value="1"/>
</dbReference>
<dbReference type="PROSITE" id="PS51671">
    <property type="entry name" value="ACT"/>
    <property type="match status" value="1"/>
</dbReference>
<evidence type="ECO:0000256" key="3">
    <source>
        <dbReference type="ARBA" id="ARBA00004986"/>
    </source>
</evidence>
<dbReference type="GO" id="GO:0046872">
    <property type="term" value="F:metal ion binding"/>
    <property type="evidence" value="ECO:0007669"/>
    <property type="project" value="UniProtKB-KW"/>
</dbReference>
<evidence type="ECO:0000256" key="15">
    <source>
        <dbReference type="ARBA" id="ARBA00022840"/>
    </source>
</evidence>
<dbReference type="Pfam" id="PF03447">
    <property type="entry name" value="NAD_binding_3"/>
    <property type="match status" value="1"/>
</dbReference>
<dbReference type="STRING" id="760011.Spico_0429"/>
<dbReference type="GO" id="GO:0009089">
    <property type="term" value="P:lysine biosynthetic process via diaminopimelate"/>
    <property type="evidence" value="ECO:0007669"/>
    <property type="project" value="UniProtKB-UniPathway"/>
</dbReference>
<dbReference type="GO" id="GO:0004072">
    <property type="term" value="F:aspartate kinase activity"/>
    <property type="evidence" value="ECO:0007669"/>
    <property type="project" value="UniProtKB-EC"/>
</dbReference>
<keyword evidence="29" id="KW-1185">Reference proteome</keyword>
<evidence type="ECO:0000256" key="8">
    <source>
        <dbReference type="ARBA" id="ARBA00010046"/>
    </source>
</evidence>
<keyword evidence="22" id="KW-0511">Multifunctional enzyme</keyword>
<dbReference type="FunFam" id="3.40.50.720:FF:000083">
    <property type="entry name" value="Bifunctional aspartokinase/homoserine dehydrogenase"/>
    <property type="match status" value="1"/>
</dbReference>
<evidence type="ECO:0000256" key="11">
    <source>
        <dbReference type="ARBA" id="ARBA00022697"/>
    </source>
</evidence>
<dbReference type="SUPFAM" id="SSF55021">
    <property type="entry name" value="ACT-like"/>
    <property type="match status" value="2"/>
</dbReference>
<sequence>MKDIRVHSLPGTLALDADAPEKLAEIAALVPAIHVFIIGPVRRVSYDLAFSIRQSHGNAEAAMKALEDGQELWNHLVYDRLGKGKASGSISAHIASNIATAREILHVLDGSLAFPGGSDRYVDALGSHWAAEICRAAMKQKGMDVVLVDYPQALRKGNSILTSPIVLIYGDIRGEEDIDVSTDPDGETLAEHAASRLGPLLGAGGITFWNGHAPLRTADIREVPGARVIDELSFSEAVELSYFGAPVVHPRSLLPASGTGLPVRLSWWNDIQGPCTVVRPMAHAERIPESTVNGRVKGFSIIHDVALINIEGTGMSGVPGISSRLFSTMRDGSISVSFISQASSEYSICFAVAAVQAQDAMTLAHDAFRHELSLGLIQRIDSEPGCAILAVVGDRMSGTPGIAARVFSSLSKVGVNVRAIAQGSSERNISAVIKDSDSTRALQGLHAGIFLSRRTLSVGIFGLGGIGSTLLEQLRVQSERLHEEFGVDIRIRAMANSTRMLLDEEGVDLDTWKERFKKDSVLLDTQKVIEHVTVPYFPHAVIFDCSASGELPRNYVSWLEKGAHIITPNKKAGAGPYGLYDKLMKTCRSTGRRFLYEATVGAGLPVISTLQDLVRTGDRVHRIEGIVSGTLAWLFSQYDGSKPFSSLVREAREMGYTEPDPRDDLSGMDVARKTVILARELGYTVETADLQVTSLVPEQLCNMDVPLFMARLQEMDVPMEKLFKEAEARGEKLRYVGQIDGNGRCSVSLNSYPAEHPFAQTVGTNNVICFTTDRYHEFPLVITGPGAGKEVTAGGVFADLLRLCAYLGARL</sequence>
<dbReference type="SUPFAM" id="SSF55347">
    <property type="entry name" value="Glyceraldehyde-3-phosphate dehydrogenase-like, C-terminal domain"/>
    <property type="match status" value="1"/>
</dbReference>
<evidence type="ECO:0000256" key="2">
    <source>
        <dbReference type="ARBA" id="ARBA00004766"/>
    </source>
</evidence>
<comment type="pathway">
    <text evidence="2">Amino-acid biosynthesis; L-lysine biosynthesis via DAP pathway; (S)-tetrahydrodipicolinate from L-aspartate: step 1/4.</text>
</comment>
<comment type="pathway">
    <text evidence="4">Amino-acid biosynthesis; L-threonine biosynthesis; L-threonine from L-aspartate: step 3/5.</text>
</comment>
<dbReference type="Gene3D" id="3.30.360.10">
    <property type="entry name" value="Dihydrodipicolinate Reductase, domain 2"/>
    <property type="match status" value="1"/>
</dbReference>
<keyword evidence="17 28" id="KW-0560">Oxidoreductase</keyword>
<dbReference type="InterPro" id="IPR001342">
    <property type="entry name" value="HDH_cat"/>
</dbReference>
<comment type="catalytic activity">
    <reaction evidence="24">
        <text>L-aspartate + ATP = 4-phospho-L-aspartate + ADP</text>
        <dbReference type="Rhea" id="RHEA:23776"/>
        <dbReference type="ChEBI" id="CHEBI:29991"/>
        <dbReference type="ChEBI" id="CHEBI:30616"/>
        <dbReference type="ChEBI" id="CHEBI:57535"/>
        <dbReference type="ChEBI" id="CHEBI:456216"/>
        <dbReference type="EC" id="2.7.2.4"/>
    </reaction>
    <physiologicalReaction direction="left-to-right" evidence="24">
        <dbReference type="Rhea" id="RHEA:23777"/>
    </physiologicalReaction>
</comment>
<dbReference type="InterPro" id="IPR036393">
    <property type="entry name" value="AceGlu_kinase-like_sf"/>
</dbReference>
<dbReference type="GO" id="GO:0009090">
    <property type="term" value="P:homoserine biosynthetic process"/>
    <property type="evidence" value="ECO:0007669"/>
    <property type="project" value="UniProtKB-ARBA"/>
</dbReference>
<comment type="catalytic activity">
    <reaction evidence="26">
        <text>L-homoserine + NAD(+) = L-aspartate 4-semialdehyde + NADH + H(+)</text>
        <dbReference type="Rhea" id="RHEA:15757"/>
        <dbReference type="ChEBI" id="CHEBI:15378"/>
        <dbReference type="ChEBI" id="CHEBI:57476"/>
        <dbReference type="ChEBI" id="CHEBI:57540"/>
        <dbReference type="ChEBI" id="CHEBI:57945"/>
        <dbReference type="ChEBI" id="CHEBI:537519"/>
        <dbReference type="EC" id="1.1.1.3"/>
    </reaction>
    <physiologicalReaction direction="right-to-left" evidence="26">
        <dbReference type="Rhea" id="RHEA:15759"/>
    </physiologicalReaction>
</comment>
<keyword evidence="9" id="KW-0028">Amino-acid biosynthesis</keyword>
<evidence type="ECO:0000256" key="13">
    <source>
        <dbReference type="ARBA" id="ARBA00022741"/>
    </source>
</evidence>
<keyword evidence="11" id="KW-0791">Threonine biosynthesis</keyword>
<evidence type="ECO:0000259" key="27">
    <source>
        <dbReference type="PROSITE" id="PS51671"/>
    </source>
</evidence>
<comment type="cofactor">
    <cofactor evidence="1">
        <name>a metal cation</name>
        <dbReference type="ChEBI" id="CHEBI:25213"/>
    </cofactor>
</comment>
<dbReference type="Pfam" id="PF22468">
    <property type="entry name" value="ACT_9"/>
    <property type="match status" value="2"/>
</dbReference>
<dbReference type="GO" id="GO:0050661">
    <property type="term" value="F:NADP binding"/>
    <property type="evidence" value="ECO:0007669"/>
    <property type="project" value="InterPro"/>
</dbReference>
<dbReference type="EC" id="2.7.2.4" evidence="28"/>
<dbReference type="Gene3D" id="3.40.50.720">
    <property type="entry name" value="NAD(P)-binding Rossmann-like Domain"/>
    <property type="match status" value="1"/>
</dbReference>
<dbReference type="SUPFAM" id="SSF53633">
    <property type="entry name" value="Carbamate kinase-like"/>
    <property type="match status" value="1"/>
</dbReference>
<evidence type="ECO:0000256" key="17">
    <source>
        <dbReference type="ARBA" id="ARBA00023002"/>
    </source>
</evidence>
<dbReference type="InterPro" id="IPR049638">
    <property type="entry name" value="AK-HD"/>
</dbReference>
<keyword evidence="15" id="KW-0067">ATP-binding</keyword>
<organism evidence="28 29">
    <name type="scientific">Parasphaerochaeta coccoides (strain ATCC BAA-1237 / DSM 17374 / SPN1)</name>
    <name type="common">Sphaerochaeta coccoides</name>
    <dbReference type="NCBI Taxonomy" id="760011"/>
    <lineage>
        <taxon>Bacteria</taxon>
        <taxon>Pseudomonadati</taxon>
        <taxon>Spirochaetota</taxon>
        <taxon>Spirochaetia</taxon>
        <taxon>Spirochaetales</taxon>
        <taxon>Sphaerochaetaceae</taxon>
        <taxon>Parasphaerochaeta</taxon>
    </lineage>
</organism>
<evidence type="ECO:0000256" key="10">
    <source>
        <dbReference type="ARBA" id="ARBA00022679"/>
    </source>
</evidence>
<dbReference type="InterPro" id="IPR019811">
    <property type="entry name" value="HDH_CS"/>
</dbReference>
<name>F4GIE9_PARC1</name>
<evidence type="ECO:0000256" key="4">
    <source>
        <dbReference type="ARBA" id="ARBA00005056"/>
    </source>
</evidence>
<proteinExistence type="inferred from homology"/>
<evidence type="ECO:0000313" key="29">
    <source>
        <dbReference type="Proteomes" id="UP000007939"/>
    </source>
</evidence>
<dbReference type="AlphaFoldDB" id="F4GIE9"/>
<keyword evidence="14 28" id="KW-0418">Kinase</keyword>
<dbReference type="OrthoDB" id="9799110at2"/>
<dbReference type="Pfam" id="PF00696">
    <property type="entry name" value="AA_kinase"/>
    <property type="match status" value="1"/>
</dbReference>
<evidence type="ECO:0000256" key="18">
    <source>
        <dbReference type="ARBA" id="ARBA00023027"/>
    </source>
</evidence>
<reference evidence="29" key="1">
    <citation type="submission" date="2011-04" db="EMBL/GenBank/DDBJ databases">
        <title>The complete genome of Spirochaeta coccoides DSM 17374.</title>
        <authorList>
            <person name="Lucas S."/>
            <person name="Copeland A."/>
            <person name="Lapidus A."/>
            <person name="Bruce D."/>
            <person name="Goodwin L."/>
            <person name="Pitluck S."/>
            <person name="Peters L."/>
            <person name="Kyrpides N."/>
            <person name="Mavromatis K."/>
            <person name="Pagani I."/>
            <person name="Ivanova N."/>
            <person name="Ovchinnikova G."/>
            <person name="Lu M."/>
            <person name="Detter J.C."/>
            <person name="Tapia R."/>
            <person name="Han C."/>
            <person name="Land M."/>
            <person name="Hauser L."/>
            <person name="Markowitz V."/>
            <person name="Cheng J.-F."/>
            <person name="Hugenholtz P."/>
            <person name="Woyke T."/>
            <person name="Wu D."/>
            <person name="Spring S."/>
            <person name="Schroeder M."/>
            <person name="Brambilla E."/>
            <person name="Klenk H.-P."/>
            <person name="Eisen J.A."/>
        </authorList>
    </citation>
    <scope>NUCLEOTIDE SEQUENCE [LARGE SCALE GENOMIC DNA]</scope>
    <source>
        <strain evidence="29">ATCC BAA-1237 / DSM 17374 / SPN1</strain>
    </source>
</reference>
<dbReference type="UniPathway" id="UPA00034">
    <property type="reaction ID" value="UER00015"/>
</dbReference>
<dbReference type="RefSeq" id="WP_013739053.1">
    <property type="nucleotide sequence ID" value="NC_015436.1"/>
</dbReference>
<dbReference type="EMBL" id="CP002659">
    <property type="protein sequence ID" value="AEC01657.1"/>
    <property type="molecule type" value="Genomic_DNA"/>
</dbReference>
<dbReference type="GO" id="GO:0009086">
    <property type="term" value="P:methionine biosynthetic process"/>
    <property type="evidence" value="ECO:0007669"/>
    <property type="project" value="UniProtKB-KW"/>
</dbReference>
<gene>
    <name evidence="28" type="ordered locus">Spico_0429</name>
</gene>
<dbReference type="KEGG" id="scc:Spico_0429"/>
<comment type="pathway">
    <text evidence="5">Amino-acid biosynthesis; L-methionine biosynthesis via de novo pathway; L-homoserine from L-aspartate: step 3/3.</text>
</comment>
<dbReference type="FunFam" id="3.30.2130.10:FF:000001">
    <property type="entry name" value="Bifunctional aspartokinase/homoserine dehydrogenase"/>
    <property type="match status" value="1"/>
</dbReference>
<dbReference type="PANTHER" id="PTHR43070:SF5">
    <property type="entry name" value="HOMOSERINE DEHYDROGENASE"/>
    <property type="match status" value="1"/>
</dbReference>
<dbReference type="InterPro" id="IPR002912">
    <property type="entry name" value="ACT_dom"/>
</dbReference>
<dbReference type="InterPro" id="IPR054352">
    <property type="entry name" value="ACT_Aspartokinase"/>
</dbReference>
<keyword evidence="16" id="KW-0521">NADP</keyword>
<dbReference type="eggNOG" id="COG0460">
    <property type="taxonomic scope" value="Bacteria"/>
</dbReference>
<dbReference type="InterPro" id="IPR011147">
    <property type="entry name" value="Bifunc_Aspkin/hSer_DH"/>
</dbReference>
<keyword evidence="18" id="KW-0520">NAD</keyword>
<dbReference type="PROSITE" id="PS01042">
    <property type="entry name" value="HOMOSER_DHGENASE"/>
    <property type="match status" value="1"/>
</dbReference>
<dbReference type="UniPathway" id="UPA00050">
    <property type="reaction ID" value="UER00063"/>
</dbReference>
<keyword evidence="13" id="KW-0547">Nucleotide-binding</keyword>
<evidence type="ECO:0000256" key="9">
    <source>
        <dbReference type="ARBA" id="ARBA00022605"/>
    </source>
</evidence>
<evidence type="ECO:0000256" key="16">
    <source>
        <dbReference type="ARBA" id="ARBA00022857"/>
    </source>
</evidence>
<comment type="similarity">
    <text evidence="7">In the C-terminal section; belongs to the homoserine dehydrogenase family.</text>
</comment>
<evidence type="ECO:0000256" key="1">
    <source>
        <dbReference type="ARBA" id="ARBA00001920"/>
    </source>
</evidence>
<comment type="pathway">
    <text evidence="6">Amino-acid biosynthesis; L-threonine biosynthesis; L-threonine from L-aspartate: step 1/5.</text>
</comment>
<evidence type="ECO:0000256" key="7">
    <source>
        <dbReference type="ARBA" id="ARBA00007952"/>
    </source>
</evidence>
<dbReference type="PIRSF" id="PIRSF000727">
    <property type="entry name" value="ThrA"/>
    <property type="match status" value="1"/>
</dbReference>
<evidence type="ECO:0000256" key="19">
    <source>
        <dbReference type="ARBA" id="ARBA00023053"/>
    </source>
</evidence>
<dbReference type="NCBIfam" id="NF006959">
    <property type="entry name" value="PRK09436.1"/>
    <property type="match status" value="1"/>
</dbReference>